<gene>
    <name evidence="5" type="ORF">Sps_02982</name>
</gene>
<evidence type="ECO:0000256" key="2">
    <source>
        <dbReference type="ARBA" id="ARBA00022722"/>
    </source>
</evidence>
<dbReference type="EMBL" id="CP014782">
    <property type="protein sequence ID" value="AQS38129.1"/>
    <property type="molecule type" value="Genomic_DNA"/>
</dbReference>
<dbReference type="GO" id="GO:0004530">
    <property type="term" value="F:deoxyribonuclease I activity"/>
    <property type="evidence" value="ECO:0007669"/>
    <property type="project" value="UniProtKB-EC"/>
</dbReference>
<feature type="signal peptide" evidence="4">
    <location>
        <begin position="1"/>
        <end position="21"/>
    </location>
</feature>
<keyword evidence="4" id="KW-0732">Signal</keyword>
<dbReference type="AlphaFoldDB" id="A0A1S6HRH8"/>
<dbReference type="PANTHER" id="PTHR33607">
    <property type="entry name" value="ENDONUCLEASE-1"/>
    <property type="match status" value="1"/>
</dbReference>
<evidence type="ECO:0000256" key="4">
    <source>
        <dbReference type="SAM" id="SignalP"/>
    </source>
</evidence>
<comment type="similarity">
    <text evidence="1">Belongs to the EndA/NucM nuclease family.</text>
</comment>
<dbReference type="Pfam" id="PF04231">
    <property type="entry name" value="Endonuclease_1"/>
    <property type="match status" value="1"/>
</dbReference>
<evidence type="ECO:0000313" key="6">
    <source>
        <dbReference type="Proteomes" id="UP000189545"/>
    </source>
</evidence>
<keyword evidence="6" id="KW-1185">Reference proteome</keyword>
<accession>A0A1S6HRH8</accession>
<proteinExistence type="inferred from homology"/>
<evidence type="ECO:0000256" key="3">
    <source>
        <dbReference type="ARBA" id="ARBA00022801"/>
    </source>
</evidence>
<dbReference type="Proteomes" id="UP000189545">
    <property type="component" value="Chromosome"/>
</dbReference>
<feature type="chain" id="PRO_5010542403" evidence="4">
    <location>
        <begin position="22"/>
        <end position="251"/>
    </location>
</feature>
<dbReference type="InterPro" id="IPR007346">
    <property type="entry name" value="Endonuclease-I"/>
</dbReference>
<evidence type="ECO:0000256" key="1">
    <source>
        <dbReference type="ARBA" id="ARBA00006429"/>
    </source>
</evidence>
<dbReference type="PANTHER" id="PTHR33607:SF2">
    <property type="entry name" value="ENDONUCLEASE-1"/>
    <property type="match status" value="1"/>
</dbReference>
<dbReference type="InterPro" id="IPR044925">
    <property type="entry name" value="His-Me_finger_sf"/>
</dbReference>
<dbReference type="EC" id="3.1.21.1" evidence="5"/>
<dbReference type="SUPFAM" id="SSF54060">
    <property type="entry name" value="His-Me finger endonucleases"/>
    <property type="match status" value="1"/>
</dbReference>
<keyword evidence="5" id="KW-0255">Endonuclease</keyword>
<keyword evidence="3 5" id="KW-0378">Hydrolase</keyword>
<reference evidence="5 6" key="1">
    <citation type="submission" date="2016-03" db="EMBL/GenBank/DDBJ databases">
        <title>Complete genome sequence of Shewanella psychrophila WP2, a deep sea bacterium isolated from west Pacific sediment.</title>
        <authorList>
            <person name="Xu G."/>
            <person name="Jian H."/>
        </authorList>
    </citation>
    <scope>NUCLEOTIDE SEQUENCE [LARGE SCALE GENOMIC DNA]</scope>
    <source>
        <strain evidence="5 6">WP2</strain>
    </source>
</reference>
<keyword evidence="2" id="KW-0540">Nuclease</keyword>
<dbReference type="KEGG" id="spsw:Sps_02982"/>
<evidence type="ECO:0000313" key="5">
    <source>
        <dbReference type="EMBL" id="AQS38129.1"/>
    </source>
</evidence>
<sequence length="251" mass="28926">MNIQSVACVVALMSVTNLALAYDGNGTNQSFSKAKKMLEHQVYQDHRETIYCGAHFNAKKKISPPQGFRTSKHIKRAKKVEWEHIVPAENFGRAYSEWRDGNALCVNNKGKSFKGRKCAEKVNSQYRYMQADMFNLFPAIGAVNAMRSNYNFTLLPSVVSEFGSCQMKIDNKKSEPPVSARGRIARTYMYMDKTYPKYAMSKQQRQLMNAWDKTYPVSRWECERVKRIQTLQKNQNPITQSRCEAAGFWNK</sequence>
<name>A0A1S6HRH8_9GAMM</name>
<protein>
    <submittedName>
        <fullName evidence="5">Endonuclease I</fullName>
        <ecNumber evidence="5">3.1.21.1</ecNumber>
    </submittedName>
</protein>
<organism evidence="5 6">
    <name type="scientific">Shewanella psychrophila</name>
    <dbReference type="NCBI Taxonomy" id="225848"/>
    <lineage>
        <taxon>Bacteria</taxon>
        <taxon>Pseudomonadati</taxon>
        <taxon>Pseudomonadota</taxon>
        <taxon>Gammaproteobacteria</taxon>
        <taxon>Alteromonadales</taxon>
        <taxon>Shewanellaceae</taxon>
        <taxon>Shewanella</taxon>
    </lineage>
</organism>